<dbReference type="Proteomes" id="UP000789405">
    <property type="component" value="Unassembled WGS sequence"/>
</dbReference>
<reference evidence="3" key="1">
    <citation type="submission" date="2021-06" db="EMBL/GenBank/DDBJ databases">
        <authorList>
            <person name="Kallberg Y."/>
            <person name="Tangrot J."/>
            <person name="Rosling A."/>
        </authorList>
    </citation>
    <scope>NUCLEOTIDE SEQUENCE</scope>
    <source>
        <strain evidence="3">MA453B</strain>
    </source>
</reference>
<gene>
    <name evidence="3" type="ORF">DERYTH_LOCUS13983</name>
</gene>
<dbReference type="PANTHER" id="PTHR45615">
    <property type="entry name" value="MYOSIN HEAVY CHAIN, NON-MUSCLE"/>
    <property type="match status" value="1"/>
</dbReference>
<feature type="compositionally biased region" description="Polar residues" evidence="2">
    <location>
        <begin position="595"/>
        <end position="612"/>
    </location>
</feature>
<evidence type="ECO:0000313" key="4">
    <source>
        <dbReference type="Proteomes" id="UP000789405"/>
    </source>
</evidence>
<dbReference type="AlphaFoldDB" id="A0A9N9I121"/>
<feature type="non-terminal residue" evidence="3">
    <location>
        <position position="1"/>
    </location>
</feature>
<dbReference type="PANTHER" id="PTHR45615:SF80">
    <property type="entry name" value="GRIP DOMAIN-CONTAINING PROTEIN"/>
    <property type="match status" value="1"/>
</dbReference>
<feature type="coiled-coil region" evidence="1">
    <location>
        <begin position="93"/>
        <end position="427"/>
    </location>
</feature>
<feature type="compositionally biased region" description="Polar residues" evidence="2">
    <location>
        <begin position="623"/>
        <end position="636"/>
    </location>
</feature>
<evidence type="ECO:0000313" key="3">
    <source>
        <dbReference type="EMBL" id="CAG8716583.1"/>
    </source>
</evidence>
<keyword evidence="4" id="KW-1185">Reference proteome</keyword>
<comment type="caution">
    <text evidence="3">The sequence shown here is derived from an EMBL/GenBank/DDBJ whole genome shotgun (WGS) entry which is preliminary data.</text>
</comment>
<name>A0A9N9I121_9GLOM</name>
<feature type="region of interest" description="Disordered" evidence="2">
    <location>
        <begin position="547"/>
        <end position="569"/>
    </location>
</feature>
<protein>
    <submittedName>
        <fullName evidence="3">6682_t:CDS:1</fullName>
    </submittedName>
</protein>
<dbReference type="Gene3D" id="1.10.287.1490">
    <property type="match status" value="1"/>
</dbReference>
<feature type="region of interest" description="Disordered" evidence="2">
    <location>
        <begin position="595"/>
        <end position="636"/>
    </location>
</feature>
<sequence length="745" mass="85222">MQRGNYNNVHQRCDDFVIDIEPYHPVTSPSGASSYGTGGTATMATKISSQPLTTSFTFTNPIASDGKLSKKIRDLEFHNRLQSDQLKSILWERDDLKYRNHELETKIKVLQDQINQSGQFLEECESLKNQNESLHNGVRQLQSMIITSNKERDDIRGKYQLLELYLNQMQEKLSDNEKLILELNEIKNQNNEIMLENKNLHEEVDRLRENGDELATDISKLQNELSFYIKQHDENITLASNPDQIVEGEAELEIHKEEYKKLQDQCNELSGLIQNVTKERDNYFNQISDLSSQLSLLETELNVARQQKDELTNNNNTLSSQLEQLQIKLDSVTQHRGEILNKNDTLTSQLGRVQDELNQVINQQKDKDNSLISDLTKELNRMKEQFRTLNEQHEELQRQNHDIASEQERLRTENERLQSELERIKVDSNNIVHQRDEFKVQNESIISEITMLKQQLEAVSHNKEMSVAEANTSQQTNELSTENVTLQAEVGRLRDLLDNLTVELERSRKGSTDLMQQRDGFKSLNEALMSELSRIKHELDIEVRGNYSPSAENVNPHIPPARSSAPLTQSLQSHLQNYYSPSVATQRNLPQQLITPQPLANTPNGTSEYVNESSEEPKIYKSPQMSTTISLPASPSQISVASNRTFTNGYSEKNIRRSSMYNSSKPLPSLPTSGQSQRPKSFAFSLSNRKSLILPDKTDKITSSQSKIPKQIPMCQHCSKKHCKKKFPKGYSKFCSSTCKSAAQK</sequence>
<dbReference type="OrthoDB" id="2427280at2759"/>
<keyword evidence="1" id="KW-0175">Coiled coil</keyword>
<dbReference type="EMBL" id="CAJVPY010010203">
    <property type="protein sequence ID" value="CAG8716583.1"/>
    <property type="molecule type" value="Genomic_DNA"/>
</dbReference>
<feature type="region of interest" description="Disordered" evidence="2">
    <location>
        <begin position="649"/>
        <end position="684"/>
    </location>
</feature>
<evidence type="ECO:0000256" key="1">
    <source>
        <dbReference type="SAM" id="Coils"/>
    </source>
</evidence>
<organism evidence="3 4">
    <name type="scientific">Dentiscutata erythropus</name>
    <dbReference type="NCBI Taxonomy" id="1348616"/>
    <lineage>
        <taxon>Eukaryota</taxon>
        <taxon>Fungi</taxon>
        <taxon>Fungi incertae sedis</taxon>
        <taxon>Mucoromycota</taxon>
        <taxon>Glomeromycotina</taxon>
        <taxon>Glomeromycetes</taxon>
        <taxon>Diversisporales</taxon>
        <taxon>Gigasporaceae</taxon>
        <taxon>Dentiscutata</taxon>
    </lineage>
</organism>
<accession>A0A9N9I121</accession>
<evidence type="ECO:0000256" key="2">
    <source>
        <dbReference type="SAM" id="MobiDB-lite"/>
    </source>
</evidence>
<proteinExistence type="predicted"/>